<feature type="transmembrane region" description="Helical" evidence="1">
    <location>
        <begin position="113"/>
        <end position="137"/>
    </location>
</feature>
<dbReference type="Pfam" id="PF14340">
    <property type="entry name" value="DUF4395"/>
    <property type="match status" value="1"/>
</dbReference>
<reference evidence="3 4" key="1">
    <citation type="journal article" date="1991" name="Int. J. Syst. Bacteriol.">
        <title>Description of the erythromycin-producing bacterium Arthrobacter sp. strain NRRL B-3381 as Aeromicrobium erythreum gen. nov., sp. nov.</title>
        <authorList>
            <person name="Miller E.S."/>
            <person name="Woese C.R."/>
            <person name="Brenner S."/>
        </authorList>
    </citation>
    <scope>NUCLEOTIDE SEQUENCE [LARGE SCALE GENOMIC DNA]</scope>
    <source>
        <strain evidence="3 4">AR18</strain>
    </source>
</reference>
<name>A0A0U4BKX1_9ACTN</name>
<feature type="transmembrane region" description="Helical" evidence="1">
    <location>
        <begin position="88"/>
        <end position="107"/>
    </location>
</feature>
<evidence type="ECO:0000259" key="2">
    <source>
        <dbReference type="Pfam" id="PF14340"/>
    </source>
</evidence>
<dbReference type="AlphaFoldDB" id="A0A0U4BKX1"/>
<feature type="transmembrane region" description="Helical" evidence="1">
    <location>
        <begin position="12"/>
        <end position="29"/>
    </location>
</feature>
<keyword evidence="1" id="KW-0812">Transmembrane</keyword>
<sequence>MARPTHVDPRGMRFAAALTSVVLAVALVVPTSVALVLLAVQGVVFAIGASGHLDKSPYAILFARLVRPRIGSPAEPEDARPPRFAQTVGLGFVVVALVGFGVGIPALGYVATAFALVAALLNAAVGFCLGCELYLLARRATASRAPA</sequence>
<keyword evidence="1" id="KW-0472">Membrane</keyword>
<dbReference type="OrthoDB" id="345402at2"/>
<evidence type="ECO:0000313" key="3">
    <source>
        <dbReference type="EMBL" id="ALX05777.1"/>
    </source>
</evidence>
<dbReference type="InterPro" id="IPR016942">
    <property type="entry name" value="UCP030042"/>
</dbReference>
<dbReference type="Proteomes" id="UP000067689">
    <property type="component" value="Chromosome"/>
</dbReference>
<dbReference type="RefSeq" id="WP_067860112.1">
    <property type="nucleotide sequence ID" value="NZ_CP011502.1"/>
</dbReference>
<dbReference type="PATRIC" id="fig|2041.4.peg.2978"/>
<dbReference type="EMBL" id="CP011502">
    <property type="protein sequence ID" value="ALX05777.1"/>
    <property type="molecule type" value="Genomic_DNA"/>
</dbReference>
<dbReference type="STRING" id="2041.AERYTH_14285"/>
<dbReference type="InterPro" id="IPR025508">
    <property type="entry name" value="DUF4395"/>
</dbReference>
<keyword evidence="1" id="KW-1133">Transmembrane helix</keyword>
<protein>
    <submittedName>
        <fullName evidence="3">Membrane protein</fullName>
    </submittedName>
</protein>
<dbReference type="PIRSF" id="PIRSF030042">
    <property type="entry name" value="UCP030042"/>
    <property type="match status" value="1"/>
</dbReference>
<dbReference type="KEGG" id="aer:AERYTH_14285"/>
<keyword evidence="4" id="KW-1185">Reference proteome</keyword>
<proteinExistence type="predicted"/>
<gene>
    <name evidence="3" type="ORF">AERYTH_14285</name>
</gene>
<accession>A0A0U4BKX1</accession>
<organism evidence="3 4">
    <name type="scientific">Aeromicrobium erythreum</name>
    <dbReference type="NCBI Taxonomy" id="2041"/>
    <lineage>
        <taxon>Bacteria</taxon>
        <taxon>Bacillati</taxon>
        <taxon>Actinomycetota</taxon>
        <taxon>Actinomycetes</taxon>
        <taxon>Propionibacteriales</taxon>
        <taxon>Nocardioidaceae</taxon>
        <taxon>Aeromicrobium</taxon>
    </lineage>
</organism>
<feature type="domain" description="DUF4395" evidence="2">
    <location>
        <begin position="7"/>
        <end position="139"/>
    </location>
</feature>
<evidence type="ECO:0000256" key="1">
    <source>
        <dbReference type="SAM" id="Phobius"/>
    </source>
</evidence>
<evidence type="ECO:0000313" key="4">
    <source>
        <dbReference type="Proteomes" id="UP000067689"/>
    </source>
</evidence>